<dbReference type="InterPro" id="IPR028976">
    <property type="entry name" value="CheC-like_sf"/>
</dbReference>
<dbReference type="RefSeq" id="WP_074636860.1">
    <property type="nucleotide sequence ID" value="NZ_CP160851.1"/>
</dbReference>
<accession>A0A1H3B7D1</accession>
<proteinExistence type="inferred from homology"/>
<dbReference type="Gene3D" id="3.40.1550.10">
    <property type="entry name" value="CheC-like"/>
    <property type="match status" value="1"/>
</dbReference>
<dbReference type="InterPro" id="IPR036429">
    <property type="entry name" value="SpoA-like_sf"/>
</dbReference>
<feature type="domain" description="Flagellar motor switch protein FliN-like C-terminal" evidence="12">
    <location>
        <begin position="234"/>
        <end position="305"/>
    </location>
</feature>
<reference evidence="14" key="1">
    <citation type="submission" date="2016-10" db="EMBL/GenBank/DDBJ databases">
        <authorList>
            <person name="Varghese N."/>
            <person name="Submissions S."/>
        </authorList>
    </citation>
    <scope>NUCLEOTIDE SEQUENCE [LARGE SCALE GENOMIC DNA]</scope>
    <source>
        <strain evidence="14">DSM 10014</strain>
    </source>
</reference>
<keyword evidence="6" id="KW-0145">Chemotaxis</keyword>
<dbReference type="InterPro" id="IPR001689">
    <property type="entry name" value="Flag_FliM"/>
</dbReference>
<keyword evidence="13" id="KW-0969">Cilium</keyword>
<keyword evidence="13" id="KW-0282">Flagellum</keyword>
<evidence type="ECO:0000256" key="6">
    <source>
        <dbReference type="ARBA" id="ARBA00022500"/>
    </source>
</evidence>
<organism evidence="13 14">
    <name type="scientific">Sulfitobacter pontiacus</name>
    <dbReference type="NCBI Taxonomy" id="60137"/>
    <lineage>
        <taxon>Bacteria</taxon>
        <taxon>Pseudomonadati</taxon>
        <taxon>Pseudomonadota</taxon>
        <taxon>Alphaproteobacteria</taxon>
        <taxon>Rhodobacterales</taxon>
        <taxon>Roseobacteraceae</taxon>
        <taxon>Sulfitobacter</taxon>
    </lineage>
</organism>
<evidence type="ECO:0000256" key="11">
    <source>
        <dbReference type="ARBA" id="ARBA00025044"/>
    </source>
</evidence>
<comment type="similarity">
    <text evidence="3">Belongs to the FliM family.</text>
</comment>
<dbReference type="InterPro" id="IPR001543">
    <property type="entry name" value="FliN-like_C"/>
</dbReference>
<dbReference type="EMBL" id="FNNB01000006">
    <property type="protein sequence ID" value="SDX37813.1"/>
    <property type="molecule type" value="Genomic_DNA"/>
</dbReference>
<dbReference type="PANTHER" id="PTHR30034:SF3">
    <property type="entry name" value="FLAGELLAR MOTOR SWITCH PROTEIN FLIM"/>
    <property type="match status" value="1"/>
</dbReference>
<dbReference type="CDD" id="cd17908">
    <property type="entry name" value="FliM"/>
    <property type="match status" value="1"/>
</dbReference>
<dbReference type="Gene3D" id="2.30.330.10">
    <property type="entry name" value="SpoA-like"/>
    <property type="match status" value="1"/>
</dbReference>
<evidence type="ECO:0000313" key="14">
    <source>
        <dbReference type="Proteomes" id="UP000183076"/>
    </source>
</evidence>
<dbReference type="GO" id="GO:0005886">
    <property type="term" value="C:plasma membrane"/>
    <property type="evidence" value="ECO:0007669"/>
    <property type="project" value="UniProtKB-SubCell"/>
</dbReference>
<dbReference type="PRINTS" id="PR00955">
    <property type="entry name" value="FLGMOTORFLIM"/>
</dbReference>
<evidence type="ECO:0000256" key="1">
    <source>
        <dbReference type="ARBA" id="ARBA00004117"/>
    </source>
</evidence>
<evidence type="ECO:0000256" key="10">
    <source>
        <dbReference type="ARBA" id="ARBA00023143"/>
    </source>
</evidence>
<dbReference type="GO" id="GO:0050918">
    <property type="term" value="P:positive chemotaxis"/>
    <property type="evidence" value="ECO:0007669"/>
    <property type="project" value="TreeGrafter"/>
</dbReference>
<keyword evidence="10" id="KW-0975">Bacterial flagellum</keyword>
<evidence type="ECO:0000256" key="9">
    <source>
        <dbReference type="ARBA" id="ARBA00023136"/>
    </source>
</evidence>
<dbReference type="GO" id="GO:0071978">
    <property type="term" value="P:bacterial-type flagellum-dependent swarming motility"/>
    <property type="evidence" value="ECO:0007669"/>
    <property type="project" value="TreeGrafter"/>
</dbReference>
<dbReference type="GeneID" id="94022668"/>
<comment type="subcellular location">
    <subcellularLocation>
        <location evidence="1">Bacterial flagellum basal body</location>
    </subcellularLocation>
    <subcellularLocation>
        <location evidence="2">Cell inner membrane</location>
        <topology evidence="2">Peripheral membrane protein</topology>
    </subcellularLocation>
</comment>
<sequence length="318" mass="34668">MSESDTTARRPDEAGSTLIDEIIRMSDFTFDRLPMLDIIGDRMVENLSVALPDLMRAMCEASLASLDYIPMGKVIEGLPKPTFLAVGTGHPFVGEILVVMDQAVLMTAVELMLGGNARNVDLDNTDPFTAIELGFGERLASAVFAELERSLSVVGAANLELDRIETEAEGAAIAKNTSLCARLRLSLTLAGNTGNLDLVIPYDALEQILPDLGKVYFGDRMVSQDQWRGLIGAQIERANVDLDVVLSENVFPLQKIMSWRPGDTIDFGIEEGRDATVTCADTPMFNVSLGKRNNGYVAVQITEKLEILEDHEDDGNDN</sequence>
<evidence type="ECO:0000256" key="8">
    <source>
        <dbReference type="ARBA" id="ARBA00022779"/>
    </source>
</evidence>
<keyword evidence="7" id="KW-0997">Cell inner membrane</keyword>
<dbReference type="Pfam" id="PF01052">
    <property type="entry name" value="FliMN_C"/>
    <property type="match status" value="1"/>
</dbReference>
<gene>
    <name evidence="13" type="ORF">SAMN04488041_10681</name>
</gene>
<dbReference type="STRING" id="60137.SAMN04488041_10681"/>
<name>A0A1H3B7D1_9RHOB</name>
<keyword evidence="5" id="KW-1003">Cell membrane</keyword>
<keyword evidence="13" id="KW-0966">Cell projection</keyword>
<evidence type="ECO:0000256" key="5">
    <source>
        <dbReference type="ARBA" id="ARBA00022475"/>
    </source>
</evidence>
<evidence type="ECO:0000256" key="2">
    <source>
        <dbReference type="ARBA" id="ARBA00004417"/>
    </source>
</evidence>
<dbReference type="Proteomes" id="UP000183076">
    <property type="component" value="Unassembled WGS sequence"/>
</dbReference>
<evidence type="ECO:0000259" key="12">
    <source>
        <dbReference type="Pfam" id="PF01052"/>
    </source>
</evidence>
<dbReference type="AlphaFoldDB" id="A0A1H3B7D1"/>
<protein>
    <recommendedName>
        <fullName evidence="4">Flagellar motor switch protein FliM</fullName>
    </recommendedName>
</protein>
<dbReference type="Pfam" id="PF02154">
    <property type="entry name" value="FliM"/>
    <property type="match status" value="1"/>
</dbReference>
<keyword evidence="9" id="KW-0472">Membrane</keyword>
<dbReference type="SUPFAM" id="SSF101801">
    <property type="entry name" value="Surface presentation of antigens (SPOA)"/>
    <property type="match status" value="1"/>
</dbReference>
<dbReference type="SUPFAM" id="SSF103039">
    <property type="entry name" value="CheC-like"/>
    <property type="match status" value="1"/>
</dbReference>
<evidence type="ECO:0000256" key="4">
    <source>
        <dbReference type="ARBA" id="ARBA00021898"/>
    </source>
</evidence>
<dbReference type="GO" id="GO:0009425">
    <property type="term" value="C:bacterial-type flagellum basal body"/>
    <property type="evidence" value="ECO:0007669"/>
    <property type="project" value="UniProtKB-SubCell"/>
</dbReference>
<comment type="function">
    <text evidence="11">FliM is one of three proteins (FliG, FliN, FliM) that forms the rotor-mounted switch complex (C ring), located at the base of the basal body. This complex interacts with the CheY and CheZ chemotaxis proteins, in addition to contacting components of the motor that determine the direction of flagellar rotation.</text>
</comment>
<dbReference type="GO" id="GO:0003774">
    <property type="term" value="F:cytoskeletal motor activity"/>
    <property type="evidence" value="ECO:0007669"/>
    <property type="project" value="InterPro"/>
</dbReference>
<keyword evidence="8" id="KW-0283">Flagellar rotation</keyword>
<evidence type="ECO:0000256" key="3">
    <source>
        <dbReference type="ARBA" id="ARBA00011049"/>
    </source>
</evidence>
<evidence type="ECO:0000256" key="7">
    <source>
        <dbReference type="ARBA" id="ARBA00022519"/>
    </source>
</evidence>
<evidence type="ECO:0000313" key="13">
    <source>
        <dbReference type="EMBL" id="SDX37813.1"/>
    </source>
</evidence>
<dbReference type="PANTHER" id="PTHR30034">
    <property type="entry name" value="FLAGELLAR MOTOR SWITCH PROTEIN FLIM"/>
    <property type="match status" value="1"/>
</dbReference>